<dbReference type="EMBL" id="JABSTQ010003558">
    <property type="protein sequence ID" value="KAG0443341.1"/>
    <property type="molecule type" value="Genomic_DNA"/>
</dbReference>
<dbReference type="Proteomes" id="UP000805193">
    <property type="component" value="Unassembled WGS sequence"/>
</dbReference>
<comment type="caution">
    <text evidence="1">The sequence shown here is derived from an EMBL/GenBank/DDBJ whole genome shotgun (WGS) entry which is preliminary data.</text>
</comment>
<feature type="non-terminal residue" evidence="1">
    <location>
        <position position="1"/>
    </location>
</feature>
<reference evidence="1 2" key="1">
    <citation type="journal article" date="2020" name="Cell">
        <title>Large-Scale Comparative Analyses of Tick Genomes Elucidate Their Genetic Diversity and Vector Capacities.</title>
        <authorList>
            <consortium name="Tick Genome and Microbiome Consortium (TIGMIC)"/>
            <person name="Jia N."/>
            <person name="Wang J."/>
            <person name="Shi W."/>
            <person name="Du L."/>
            <person name="Sun Y."/>
            <person name="Zhan W."/>
            <person name="Jiang J.F."/>
            <person name="Wang Q."/>
            <person name="Zhang B."/>
            <person name="Ji P."/>
            <person name="Bell-Sakyi L."/>
            <person name="Cui X.M."/>
            <person name="Yuan T.T."/>
            <person name="Jiang B.G."/>
            <person name="Yang W.F."/>
            <person name="Lam T.T."/>
            <person name="Chang Q.C."/>
            <person name="Ding S.J."/>
            <person name="Wang X.J."/>
            <person name="Zhu J.G."/>
            <person name="Ruan X.D."/>
            <person name="Zhao L."/>
            <person name="Wei J.T."/>
            <person name="Ye R.Z."/>
            <person name="Que T.C."/>
            <person name="Du C.H."/>
            <person name="Zhou Y.H."/>
            <person name="Cheng J.X."/>
            <person name="Dai P.F."/>
            <person name="Guo W.B."/>
            <person name="Han X.H."/>
            <person name="Huang E.J."/>
            <person name="Li L.F."/>
            <person name="Wei W."/>
            <person name="Gao Y.C."/>
            <person name="Liu J.Z."/>
            <person name="Shao H.Z."/>
            <person name="Wang X."/>
            <person name="Wang C.C."/>
            <person name="Yang T.C."/>
            <person name="Huo Q.B."/>
            <person name="Li W."/>
            <person name="Chen H.Y."/>
            <person name="Chen S.E."/>
            <person name="Zhou L.G."/>
            <person name="Ni X.B."/>
            <person name="Tian J.H."/>
            <person name="Sheng Y."/>
            <person name="Liu T."/>
            <person name="Pan Y.S."/>
            <person name="Xia L.Y."/>
            <person name="Li J."/>
            <person name="Zhao F."/>
            <person name="Cao W.C."/>
        </authorList>
    </citation>
    <scope>NUCLEOTIDE SEQUENCE [LARGE SCALE GENOMIC DNA]</scope>
    <source>
        <strain evidence="1">Iper-2018</strain>
    </source>
</reference>
<name>A0AC60QUI4_IXOPE</name>
<evidence type="ECO:0000313" key="1">
    <source>
        <dbReference type="EMBL" id="KAG0443341.1"/>
    </source>
</evidence>
<gene>
    <name evidence="1" type="ORF">HPB47_015022</name>
</gene>
<protein>
    <submittedName>
        <fullName evidence="1">Uncharacterized protein</fullName>
    </submittedName>
</protein>
<organism evidence="1 2">
    <name type="scientific">Ixodes persulcatus</name>
    <name type="common">Taiga tick</name>
    <dbReference type="NCBI Taxonomy" id="34615"/>
    <lineage>
        <taxon>Eukaryota</taxon>
        <taxon>Metazoa</taxon>
        <taxon>Ecdysozoa</taxon>
        <taxon>Arthropoda</taxon>
        <taxon>Chelicerata</taxon>
        <taxon>Arachnida</taxon>
        <taxon>Acari</taxon>
        <taxon>Parasitiformes</taxon>
        <taxon>Ixodida</taxon>
        <taxon>Ixodoidea</taxon>
        <taxon>Ixodidae</taxon>
        <taxon>Ixodinae</taxon>
        <taxon>Ixodes</taxon>
    </lineage>
</organism>
<keyword evidence="2" id="KW-1185">Reference proteome</keyword>
<sequence length="341" mass="38098">VPEIKKKPEEPNSTPNKSTQAATLIRSPTFAERSECPSEVLSEDPEKVLVGHGQLQLMTLFCAHISAAMLVFHHLSIRLLAPSVDHYCKPPAQYAHLSVELWKNTSIPLESTGIYSRCTMYDTPLLQFVVSNQTRAVVQCVKWDHAVPPGVETIESQWDLVCDKAWYLSLATLYYILGGFVLVPLLAQVSDKAGRRNVIFVVAGAILFNFAVFVVARMFLADAINVLSLNTFVLLFEVTAPDFRDLYCCVAQLGVVIGSTAVAVLENVLLDKKLIILVGFLPTSMLVFSFYAFEDSPRWLVAKLDYCGAKRVLLWSSHLQNECLDLSALQQVFRKRKEEDN</sequence>
<accession>A0AC60QUI4</accession>
<proteinExistence type="predicted"/>
<evidence type="ECO:0000313" key="2">
    <source>
        <dbReference type="Proteomes" id="UP000805193"/>
    </source>
</evidence>